<evidence type="ECO:0000256" key="5">
    <source>
        <dbReference type="SAM" id="MobiDB-lite"/>
    </source>
</evidence>
<dbReference type="InterPro" id="IPR047589">
    <property type="entry name" value="DUF11_rpt"/>
</dbReference>
<proteinExistence type="predicted"/>
<dbReference type="PANTHER" id="PTHR34819">
    <property type="entry name" value="LARGE CYSTEINE-RICH PERIPLASMIC PROTEIN OMCB"/>
    <property type="match status" value="1"/>
</dbReference>
<sequence>MRSPAVRPSHLSATRRLVAAVAASALVVVLGTVTTVAATVATAVVAAPPAAAAAGSLTLGHDGTTTSVLAGEDGTVQLVAGSAGADGDIAYNVTFVATLPAGATYVAGSTTPAADAPGAPGEPTATQVRPDPLDPAGWYWVLVWSNVSDLPAAGEVRVGFGVALDPDVYPVGSVAHLRTGVYGSSDERVVPDVEVDDTGASATDYDASATDAPDVTVTPVELTKSEPSTESELLRGLEDHVTTYTLTVRTARTAGTDDVVVTDLVPAPLHFLGCESVDVPGGCAALASATTAVDDEGHPVTAVVWQLGNVPAGTTVEIRYRAAAGTEELAADGTFTGASTRQDPAGVPATNRARLTGTYTGAVAPGASADAVDSTEHTVRVMDVALHKSTSASSFVVGGTATFTLEVRVSQYVDAADLVVTDTLPDGVCPFVAPGTQLSGTWPTECSSLPQRAVTGATMTDAVAHADGTFTVRLELDDVAANGTATVTYDTFMRVEHHDGTPTATGDDFVNTAEVAATTTPVPSSPEQGSVAVEDDSSAAVGTAGPTLVKRVWPNAARTPITGLASCPDPGSARWTTTGQPVVRLGDLVCFQVELAAAPGVALREAVLRDFVPVGTRFVEGAVVEQSPSFAITQVTGEPAWRLGDPEGDAWFMPAGASVTAQVVVQVIDVSPSDKDVLGNLVKLRTRDAQGRVSAQRGQVEFAVAPAAPLTLTLTVTTPSGTSTDEQVREGQTATYRLTVTHAGDAAGDDDYPVDRVELWDALPLGFGCDDLVDPSLTCAPGTTAPTTGRDVVRVVLDGADLGADGLLVAGEQVHVDLALVAPSPLSVGSAFRNDASVVEYTAPSTDGRAGATSARFLPAASLAAPDEPNALAANASAVVRTPDVTVAKRLVSTSVTEAGNTASQATVGERATFEYSVSIPARTSVFNGVLTDTQPSNGAFADVEVLAVTTSAGGPALAAGAGCVPAGNVACIDTTTGRVTLPPMWTNATSSPVTVAVTLSVRVADITANSHGATPTDTARFVSDDPVTGQTGLLRDQARTASVQVVLPSPGLTKSPVNGSGNAVDPLTVGAGEVATFRLTATNASGRPPVHDTVVVDCLPAGMTPVTPLPAGLTQGTSTGGSCATGRTTITWSPGSIAGGGSTSTTYQVTVDPAAGGGTSYVNTARRTGSTLANGANGTDDERTLTGSDTGTVTVYRPAGTKVADRATAVPGEQITWTLTTTLPGNANYYDLGVVDAVPAGLVTGAADATLVCTGGDAGWAAACDAAVLHELPQGDGTTRVVWSFGDLPAIPQARTITVTLVSTVDPAGALVVPTTMTNTATVGWFPTDADRAVDASTVFPSTQAIGTAAVQLREPAVTVGKSVSDATVEPDQIVTYTVTATASGVAPRDVTAYDVVVVDTVPAGVVPLTAGGDPVADGGTAGGGTWDATARTITWEVASLASGASATRTYPARLADADELTGTGLTNSVRATSWQSLPQDGRAYGPSAAATATITPLLPLVNTTKSQTTANPVYVGDEVAYAVTLRSAGTGTAATVDLRDVLPAGWDYVAGSATVQVRTAAAVALADPAVAGQTLTWTEVGGAGLDLAPGQTVVVRYRATPTVAAASSAGSAVAHTNTARAARVTDLAGGDSYDGGDGSYVGTQGTATARIHTADLGVTKVHGTWVAGTSTNTWTVSVTNHGPDPAVGVVVDDVLETLPDGVEVVSVAGSGWACSSPSGDLSVDSRCTYAGSLANGATASITVTVAIAADVPSGTTATNDVEVGARTYDDDATNDAATSTATVTTVADLGLVKTGPTSVAAGAAITWDVTVTNHGPSVSRASAADPVVVTDELPDGVTVTSVVPTGATCDPVVGTTLTCARTSDLAVDGSFSIRVVGTVDATLVATDGPLVNGALVTPVTPQGADTHADEDTTSTSVTHTEDLTVDKAIVGELRAGETGTYSITVTNGGPSVSRGVVVTDELPDGLTYAGDVVSDDDWTCTGTTDVTCELGSDLAVGASAATTFTFAVEIDPGVTEDIVNTAVVGSDWRADQDEDTVTTGPTVVADLGITKEHDGDELVAGTGTTFTVVVTNHGPADAPGPLTMTDTVPAGLPLSGAPTADAGTCAVSGQAVTCTLPDGLDVGDDWTIEIPVAVTADALPATSTNTARVQGPASLDEGDDDWPNAADDVVEVVRAADLSITKDADPTTVVAGDPDGVTYTLVVDNAGPSVAAATVVTDTLPTALAPVSATWAGHDDACTLVGQTVTCTIGDLLPSADPIEITVVARVRSGVADGTVVTNTARAASTTPDVDGEGPTSDEDDATTTVDTAATLTIAKTPDVQSVRAGDPAAFDLVVTNEGPSDVLGPVTVTDTLPAGLSYDSSSTAGSPLWTCEADEQEVTCVLGDGTATLVAGTDAPTLTITTLVDPAADAGTYTNTAYASSPLSGDSDPDTADVDVVTSADLGVTKSHSGDAVAGEPFTWTLTVTNGGPSDSRATADEPIVVVDTLPAGVTFAPGDAGVVTGGGFTCVAGDPVDDGELETVRCERPTTLVDGAAVSVDLPVALDADLLGTVTNTATVTPGLTPQPDDATLPDTGTDDVTVTGLADLGIVKTVTTPADEVVAGGALTWDVQVTNVGPSTSRADAETPIVVVDSLPAGVHDATASGDGWACTTDGPRITCERDEDLLVGPAPAITVTATVDSGTTTELRNVVEVVPGLTPQPDGLGGAGAGDQPDQDDAAVTPGTLADLAIAKTVVDEPLAGGTATYRLRVTNLGPSDALDVVVTDGLPDGLTFRALGDTSPGSAWDCTGDVECALVGPLPAAATVWLDVVVDVAPGVTDDVANTATVRSSTPDPVEENNTDTVTSGSDALADLTVDKSHRGEARVGEALTFDLVVTNGGPSFARDVTLSDVVPASLPVTDVRPDGDGWTCAVGEPTSDGTRVLCVRDTLAAGRTAPAVHVDVLVGADAFPSVTNVVDAATATPGPGEPGGATATDDDEVEVPALVDLAITKELDGDALQVGSAATYVLTVTNHGPTDDPGPVTVVDELPDGLTFHSVRGADCAADGQTVSCTVDGLRVGASATIRLTVLVDARAADEGAVTNRATVTSPSTDTDPDNDADTVTSPVDDEPLAVTGANAAALALLALLLVLGGFAVVLTARRRRRV</sequence>
<dbReference type="EMBL" id="JAHBOH010000001">
    <property type="protein sequence ID" value="MBT0993673.1"/>
    <property type="molecule type" value="Genomic_DNA"/>
</dbReference>
<organism evidence="8 9">
    <name type="scientific">Cellulomonas fulva</name>
    <dbReference type="NCBI Taxonomy" id="2835530"/>
    <lineage>
        <taxon>Bacteria</taxon>
        <taxon>Bacillati</taxon>
        <taxon>Actinomycetota</taxon>
        <taxon>Actinomycetes</taxon>
        <taxon>Micrococcales</taxon>
        <taxon>Cellulomonadaceae</taxon>
        <taxon>Cellulomonas</taxon>
    </lineage>
</organism>
<feature type="transmembrane region" description="Helical" evidence="6">
    <location>
        <begin position="3120"/>
        <end position="3141"/>
    </location>
</feature>
<name>A0ABS5TX18_9CELL</name>
<keyword evidence="6" id="KW-1133">Transmembrane helix</keyword>
<keyword evidence="6" id="KW-0812">Transmembrane</keyword>
<keyword evidence="1" id="KW-0134">Cell wall</keyword>
<evidence type="ECO:0000256" key="3">
    <source>
        <dbReference type="ARBA" id="ARBA00022729"/>
    </source>
</evidence>
<evidence type="ECO:0000256" key="4">
    <source>
        <dbReference type="ARBA" id="ARBA00023088"/>
    </source>
</evidence>
<dbReference type="PROSITE" id="PS50847">
    <property type="entry name" value="GRAM_POS_ANCHORING"/>
    <property type="match status" value="1"/>
</dbReference>
<keyword evidence="2" id="KW-0964">Secreted</keyword>
<keyword evidence="6" id="KW-0472">Membrane</keyword>
<gene>
    <name evidence="8" type="ORF">KIN34_05160</name>
</gene>
<comment type="caution">
    <text evidence="8">The sequence shown here is derived from an EMBL/GenBank/DDBJ whole genome shotgun (WGS) entry which is preliminary data.</text>
</comment>
<dbReference type="Proteomes" id="UP000722125">
    <property type="component" value="Unassembled WGS sequence"/>
</dbReference>
<feature type="region of interest" description="Disordered" evidence="5">
    <location>
        <begin position="518"/>
        <end position="539"/>
    </location>
</feature>
<evidence type="ECO:0000313" key="8">
    <source>
        <dbReference type="EMBL" id="MBT0993673.1"/>
    </source>
</evidence>
<dbReference type="NCBIfam" id="TIGR01451">
    <property type="entry name" value="B_ant_repeat"/>
    <property type="match status" value="8"/>
</dbReference>
<feature type="region of interest" description="Disordered" evidence="5">
    <location>
        <begin position="2284"/>
        <end position="2304"/>
    </location>
</feature>
<evidence type="ECO:0000256" key="2">
    <source>
        <dbReference type="ARBA" id="ARBA00022525"/>
    </source>
</evidence>
<keyword evidence="3" id="KW-0732">Signal</keyword>
<keyword evidence="4" id="KW-0572">Peptidoglycan-anchor</keyword>
<dbReference type="PANTHER" id="PTHR34819:SF3">
    <property type="entry name" value="CELL SURFACE PROTEIN"/>
    <property type="match status" value="1"/>
</dbReference>
<evidence type="ECO:0000259" key="7">
    <source>
        <dbReference type="PROSITE" id="PS50847"/>
    </source>
</evidence>
<dbReference type="InterPro" id="IPR019931">
    <property type="entry name" value="LPXTG_anchor"/>
</dbReference>
<reference evidence="8 9" key="1">
    <citation type="submission" date="2021-05" db="EMBL/GenBank/DDBJ databases">
        <title>Description of Cellulomonas sp. DKR-3 sp. nov.</title>
        <authorList>
            <person name="Dahal R.H."/>
            <person name="Chaudhary D.K."/>
        </authorList>
    </citation>
    <scope>NUCLEOTIDE SEQUENCE [LARGE SCALE GENOMIC DNA]</scope>
    <source>
        <strain evidence="8 9">DKR-3</strain>
    </source>
</reference>
<protein>
    <submittedName>
        <fullName evidence="8">DUF11 domain-containing protein</fullName>
    </submittedName>
</protein>
<feature type="region of interest" description="Disordered" evidence="5">
    <location>
        <begin position="3083"/>
        <end position="3107"/>
    </location>
</feature>
<dbReference type="Gene3D" id="2.60.40.740">
    <property type="match status" value="2"/>
</dbReference>
<dbReference type="InterPro" id="IPR001434">
    <property type="entry name" value="OmcB-like_DUF11"/>
</dbReference>
<accession>A0ABS5TX18</accession>
<evidence type="ECO:0000313" key="9">
    <source>
        <dbReference type="Proteomes" id="UP000722125"/>
    </source>
</evidence>
<dbReference type="RefSeq" id="WP_214347625.1">
    <property type="nucleotide sequence ID" value="NZ_JAHBOH010000001.1"/>
</dbReference>
<feature type="compositionally biased region" description="Acidic residues" evidence="5">
    <location>
        <begin position="2292"/>
        <end position="2304"/>
    </location>
</feature>
<keyword evidence="9" id="KW-1185">Reference proteome</keyword>
<feature type="domain" description="Gram-positive cocci surface proteins LPxTG" evidence="7">
    <location>
        <begin position="3113"/>
        <end position="3147"/>
    </location>
</feature>
<evidence type="ECO:0000256" key="6">
    <source>
        <dbReference type="SAM" id="Phobius"/>
    </source>
</evidence>
<dbReference type="Pfam" id="PF01345">
    <property type="entry name" value="DUF11"/>
    <property type="match status" value="13"/>
</dbReference>
<feature type="region of interest" description="Disordered" evidence="5">
    <location>
        <begin position="2699"/>
        <end position="2722"/>
    </location>
</feature>
<evidence type="ECO:0000256" key="1">
    <source>
        <dbReference type="ARBA" id="ARBA00022512"/>
    </source>
</evidence>
<feature type="region of interest" description="Disordered" evidence="5">
    <location>
        <begin position="2828"/>
        <end position="2848"/>
    </location>
</feature>
<dbReference type="InterPro" id="IPR051172">
    <property type="entry name" value="Chlamydia_OmcB"/>
</dbReference>